<organism evidence="1 2">
    <name type="scientific">Candidatus Clostridium radicumherbarum</name>
    <dbReference type="NCBI Taxonomy" id="3381662"/>
    <lineage>
        <taxon>Bacteria</taxon>
        <taxon>Bacillati</taxon>
        <taxon>Bacillota</taxon>
        <taxon>Clostridia</taxon>
        <taxon>Eubacteriales</taxon>
        <taxon>Clostridiaceae</taxon>
        <taxon>Clostridium</taxon>
    </lineage>
</organism>
<gene>
    <name evidence="1" type="ORF">ACJDUH_15140</name>
</gene>
<dbReference type="RefSeq" id="WP_406766046.1">
    <property type="nucleotide sequence ID" value="NZ_JBJHZY010000003.1"/>
</dbReference>
<name>A0ABW8TXH3_9CLOT</name>
<evidence type="ECO:0000313" key="2">
    <source>
        <dbReference type="Proteomes" id="UP001623661"/>
    </source>
</evidence>
<accession>A0ABW8TXH3</accession>
<dbReference type="Proteomes" id="UP001623661">
    <property type="component" value="Unassembled WGS sequence"/>
</dbReference>
<evidence type="ECO:0000313" key="1">
    <source>
        <dbReference type="EMBL" id="MFL0269423.1"/>
    </source>
</evidence>
<sequence>MLWNAPIWINETLVSIVKFTIGVVVYHNRFTPLHFIIRKEYQYRYTGVNINFLYEIQGDKQQLAKKGF</sequence>
<dbReference type="EMBL" id="JBJHZY010000003">
    <property type="protein sequence ID" value="MFL0269423.1"/>
    <property type="molecule type" value="Genomic_DNA"/>
</dbReference>
<keyword evidence="2" id="KW-1185">Reference proteome</keyword>
<protein>
    <submittedName>
        <fullName evidence="1">Uncharacterized protein</fullName>
    </submittedName>
</protein>
<comment type="caution">
    <text evidence="1">The sequence shown here is derived from an EMBL/GenBank/DDBJ whole genome shotgun (WGS) entry which is preliminary data.</text>
</comment>
<proteinExistence type="predicted"/>
<reference evidence="1 2" key="1">
    <citation type="submission" date="2024-11" db="EMBL/GenBank/DDBJ databases">
        <authorList>
            <person name="Heng Y.C."/>
            <person name="Lim A.C.H."/>
            <person name="Lee J.K.Y."/>
            <person name="Kittelmann S."/>
        </authorList>
    </citation>
    <scope>NUCLEOTIDE SEQUENCE [LARGE SCALE GENOMIC DNA]</scope>
    <source>
        <strain evidence="1 2">WILCCON 0202</strain>
    </source>
</reference>